<dbReference type="InterPro" id="IPR054608">
    <property type="entry name" value="SYY-like_C"/>
</dbReference>
<dbReference type="GO" id="GO:0004831">
    <property type="term" value="F:tyrosine-tRNA ligase activity"/>
    <property type="evidence" value="ECO:0007669"/>
    <property type="project" value="UniProtKB-UniRule"/>
</dbReference>
<dbReference type="eggNOG" id="COG0162">
    <property type="taxonomic scope" value="Bacteria"/>
</dbReference>
<evidence type="ECO:0000256" key="9">
    <source>
        <dbReference type="ARBA" id="ARBA00048248"/>
    </source>
</evidence>
<feature type="short sequence motif" description="'KMSKS' region" evidence="10">
    <location>
        <begin position="235"/>
        <end position="239"/>
    </location>
</feature>
<dbReference type="STRING" id="479434.Sthe_1262"/>
<sequence>MATTEHQRGLDREAAVEHLLTHAVADVVVKEDLRRELLGTRPLRVKLGVDPTRPDIHLGHYVCFRKLREFQALGHQIVVIIGDWTARIGDPSGRSVQRQMLSEEEVRRNAQTYLDQFFKVVDVDRAEIRWQSTWYNDFTLADVIHLTSKYTVAQMLAREDFAKRFNEGSPIAITELLYPLLQAYDSVAVEADVEIGGTDQTFNLLVARDIQREMGQRPQNILTVPLLVGTDGVQKMSKSFDNYIAVNDPPEEMFGKIMSIPDSLLGDYYRLLTDVPESEITSMLDAAVRGEVNPRDLKERLGMIIVTDLHSAEDAEAAREAFDRVYRRRELPEDMPEVAVPREERILPLLITAGMARTNNEARRLVTQGGVRLGGERVIDPEATVMINAPTVLQVGKRRFVRLVPKG</sequence>
<dbReference type="CDD" id="cd00165">
    <property type="entry name" value="S4"/>
    <property type="match status" value="1"/>
</dbReference>
<dbReference type="KEGG" id="sti:Sthe_1262"/>
<dbReference type="RefSeq" id="WP_012871744.1">
    <property type="nucleotide sequence ID" value="NC_013523.1"/>
</dbReference>
<comment type="subunit">
    <text evidence="1 10">Homodimer.</text>
</comment>
<evidence type="ECO:0000256" key="3">
    <source>
        <dbReference type="ARBA" id="ARBA00022598"/>
    </source>
</evidence>
<evidence type="ECO:0000256" key="8">
    <source>
        <dbReference type="ARBA" id="ARBA00023146"/>
    </source>
</evidence>
<dbReference type="Proteomes" id="UP000002027">
    <property type="component" value="Chromosome 1"/>
</dbReference>
<comment type="similarity">
    <text evidence="10">Belongs to the class-I aminoacyl-tRNA synthetase family. TyrS type 2 subfamily.</text>
</comment>
<dbReference type="InterPro" id="IPR024088">
    <property type="entry name" value="Tyr-tRNA-ligase_bac-type"/>
</dbReference>
<accession>D1C380</accession>
<dbReference type="GO" id="GO:0006437">
    <property type="term" value="P:tyrosyl-tRNA aminoacylation"/>
    <property type="evidence" value="ECO:0007669"/>
    <property type="project" value="UniProtKB-UniRule"/>
</dbReference>
<name>D1C380_SPHTD</name>
<dbReference type="GO" id="GO:0005829">
    <property type="term" value="C:cytosol"/>
    <property type="evidence" value="ECO:0007669"/>
    <property type="project" value="TreeGrafter"/>
</dbReference>
<dbReference type="EMBL" id="CP001823">
    <property type="protein sequence ID" value="ACZ38697.1"/>
    <property type="molecule type" value="Genomic_DNA"/>
</dbReference>
<evidence type="ECO:0000256" key="11">
    <source>
        <dbReference type="PROSITE-ProRule" id="PRU00182"/>
    </source>
</evidence>
<dbReference type="PANTHER" id="PTHR11766">
    <property type="entry name" value="TYROSYL-TRNA SYNTHETASE"/>
    <property type="match status" value="1"/>
</dbReference>
<keyword evidence="2 10" id="KW-0963">Cytoplasm</keyword>
<evidence type="ECO:0000256" key="6">
    <source>
        <dbReference type="ARBA" id="ARBA00022884"/>
    </source>
</evidence>
<dbReference type="InterPro" id="IPR024108">
    <property type="entry name" value="Tyr-tRNA-ligase_bac_2"/>
</dbReference>
<keyword evidence="14" id="KW-1185">Reference proteome</keyword>
<evidence type="ECO:0000313" key="14">
    <source>
        <dbReference type="Proteomes" id="UP000002027"/>
    </source>
</evidence>
<dbReference type="PRINTS" id="PR01040">
    <property type="entry name" value="TRNASYNTHTYR"/>
</dbReference>
<evidence type="ECO:0000256" key="5">
    <source>
        <dbReference type="ARBA" id="ARBA00022840"/>
    </source>
</evidence>
<keyword evidence="7 10" id="KW-0648">Protein biosynthesis</keyword>
<organism evidence="13 14">
    <name type="scientific">Sphaerobacter thermophilus (strain ATCC 49802 / DSM 20745 / KCCM 41009 / NCIMB 13125 / S 6022)</name>
    <dbReference type="NCBI Taxonomy" id="479434"/>
    <lineage>
        <taxon>Bacteria</taxon>
        <taxon>Pseudomonadati</taxon>
        <taxon>Thermomicrobiota</taxon>
        <taxon>Thermomicrobia</taxon>
        <taxon>Sphaerobacterales</taxon>
        <taxon>Sphaerobacterineae</taxon>
        <taxon>Sphaerobacteraceae</taxon>
        <taxon>Sphaerobacter</taxon>
    </lineage>
</organism>
<evidence type="ECO:0000256" key="2">
    <source>
        <dbReference type="ARBA" id="ARBA00022490"/>
    </source>
</evidence>
<dbReference type="CDD" id="cd00805">
    <property type="entry name" value="TyrRS_core"/>
    <property type="match status" value="1"/>
</dbReference>
<dbReference type="Gene3D" id="3.40.50.620">
    <property type="entry name" value="HUPs"/>
    <property type="match status" value="1"/>
</dbReference>
<dbReference type="Pfam" id="PF22421">
    <property type="entry name" value="SYY_C-terminal"/>
    <property type="match status" value="1"/>
</dbReference>
<dbReference type="FunFam" id="3.40.50.620:FF:000061">
    <property type="entry name" value="Tyrosine--tRNA ligase"/>
    <property type="match status" value="1"/>
</dbReference>
<evidence type="ECO:0000256" key="1">
    <source>
        <dbReference type="ARBA" id="ARBA00011738"/>
    </source>
</evidence>
<dbReference type="Gene3D" id="3.10.290.10">
    <property type="entry name" value="RNA-binding S4 domain"/>
    <property type="match status" value="1"/>
</dbReference>
<dbReference type="SUPFAM" id="SSF52374">
    <property type="entry name" value="Nucleotidylyl transferase"/>
    <property type="match status" value="1"/>
</dbReference>
<dbReference type="HOGENOM" id="CLU_024003_5_0_0"/>
<reference evidence="14" key="1">
    <citation type="submission" date="2009-11" db="EMBL/GenBank/DDBJ databases">
        <title>The complete chromosome 1 of Sphaerobacter thermophilus DSM 20745.</title>
        <authorList>
            <person name="Lucas S."/>
            <person name="Copeland A."/>
            <person name="Lapidus A."/>
            <person name="Glavina del Rio T."/>
            <person name="Dalin E."/>
            <person name="Tice H."/>
            <person name="Bruce D."/>
            <person name="Goodwin L."/>
            <person name="Pitluck S."/>
            <person name="Kyrpides N."/>
            <person name="Mavromatis K."/>
            <person name="Ivanova N."/>
            <person name="Mikhailova N."/>
            <person name="LaButti K.M."/>
            <person name="Clum A."/>
            <person name="Sun H.I."/>
            <person name="Brettin T."/>
            <person name="Detter J.C."/>
            <person name="Han C."/>
            <person name="Larimer F."/>
            <person name="Land M."/>
            <person name="Hauser L."/>
            <person name="Markowitz V."/>
            <person name="Cheng J.F."/>
            <person name="Hugenholtz P."/>
            <person name="Woyke T."/>
            <person name="Wu D."/>
            <person name="Steenblock K."/>
            <person name="Schneider S."/>
            <person name="Pukall R."/>
            <person name="Goeker M."/>
            <person name="Klenk H.P."/>
            <person name="Eisen J.A."/>
        </authorList>
    </citation>
    <scope>NUCLEOTIDE SEQUENCE [LARGE SCALE GENOMIC DNA]</scope>
    <source>
        <strain evidence="14">ATCC 49802 / DSM 20745 / S 6022</strain>
    </source>
</reference>
<dbReference type="HAMAP" id="MF_02007">
    <property type="entry name" value="Tyr_tRNA_synth_type2"/>
    <property type="match status" value="1"/>
</dbReference>
<feature type="binding site" evidence="10">
    <location>
        <position position="238"/>
    </location>
    <ligand>
        <name>ATP</name>
        <dbReference type="ChEBI" id="CHEBI:30616"/>
    </ligand>
</feature>
<feature type="short sequence motif" description="'HIGH' region" evidence="10">
    <location>
        <begin position="51"/>
        <end position="60"/>
    </location>
</feature>
<dbReference type="NCBIfam" id="TIGR00234">
    <property type="entry name" value="tyrS"/>
    <property type="match status" value="1"/>
</dbReference>
<evidence type="ECO:0000256" key="7">
    <source>
        <dbReference type="ARBA" id="ARBA00022917"/>
    </source>
</evidence>
<dbReference type="PROSITE" id="PS50889">
    <property type="entry name" value="S4"/>
    <property type="match status" value="1"/>
</dbReference>
<dbReference type="Pfam" id="PF00579">
    <property type="entry name" value="tRNA-synt_1b"/>
    <property type="match status" value="1"/>
</dbReference>
<dbReference type="InterPro" id="IPR014729">
    <property type="entry name" value="Rossmann-like_a/b/a_fold"/>
</dbReference>
<evidence type="ECO:0000256" key="4">
    <source>
        <dbReference type="ARBA" id="ARBA00022741"/>
    </source>
</evidence>
<reference evidence="13 14" key="2">
    <citation type="journal article" date="2010" name="Stand. Genomic Sci.">
        <title>Complete genome sequence of Desulfohalobium retbaense type strain (HR(100)).</title>
        <authorList>
            <person name="Spring S."/>
            <person name="Nolan M."/>
            <person name="Lapidus A."/>
            <person name="Glavina Del Rio T."/>
            <person name="Copeland A."/>
            <person name="Tice H."/>
            <person name="Cheng J.F."/>
            <person name="Lucas S."/>
            <person name="Land M."/>
            <person name="Chen F."/>
            <person name="Bruce D."/>
            <person name="Goodwin L."/>
            <person name="Pitluck S."/>
            <person name="Ivanova N."/>
            <person name="Mavromatis K."/>
            <person name="Mikhailova N."/>
            <person name="Pati A."/>
            <person name="Chen A."/>
            <person name="Palaniappan K."/>
            <person name="Hauser L."/>
            <person name="Chang Y.J."/>
            <person name="Jeffries C.D."/>
            <person name="Munk C."/>
            <person name="Kiss H."/>
            <person name="Chain P."/>
            <person name="Han C."/>
            <person name="Brettin T."/>
            <person name="Detter J.C."/>
            <person name="Schuler E."/>
            <person name="Goker M."/>
            <person name="Rohde M."/>
            <person name="Bristow J."/>
            <person name="Eisen J.A."/>
            <person name="Markowitz V."/>
            <person name="Hugenholtz P."/>
            <person name="Kyrpides N.C."/>
            <person name="Klenk H.P."/>
        </authorList>
    </citation>
    <scope>NUCLEOTIDE SEQUENCE [LARGE SCALE GENOMIC DNA]</scope>
    <source>
        <strain evidence="14">ATCC 49802 / DSM 20745 / S 6022</strain>
    </source>
</reference>
<dbReference type="FunCoup" id="D1C380">
    <property type="interactions" value="78"/>
</dbReference>
<evidence type="ECO:0000313" key="13">
    <source>
        <dbReference type="EMBL" id="ACZ38697.1"/>
    </source>
</evidence>
<keyword evidence="4 10" id="KW-0547">Nucleotide-binding</keyword>
<dbReference type="PANTHER" id="PTHR11766:SF1">
    <property type="entry name" value="TYROSINE--TRNA LIGASE"/>
    <property type="match status" value="1"/>
</dbReference>
<keyword evidence="8 10" id="KW-0030">Aminoacyl-tRNA synthetase</keyword>
<dbReference type="SUPFAM" id="SSF55174">
    <property type="entry name" value="Alpha-L RNA-binding motif"/>
    <property type="match status" value="1"/>
</dbReference>
<keyword evidence="6 11" id="KW-0694">RNA-binding</keyword>
<comment type="function">
    <text evidence="10">Catalyzes the attachment of tyrosine to tRNA(Tyr) in a two-step reaction: tyrosine is first activated by ATP to form Tyr-AMP and then transferred to the acceptor end of tRNA(Tyr).</text>
</comment>
<proteinExistence type="inferred from homology"/>
<dbReference type="AlphaFoldDB" id="D1C380"/>
<dbReference type="Gene3D" id="1.10.240.10">
    <property type="entry name" value="Tyrosyl-Transfer RNA Synthetase"/>
    <property type="match status" value="1"/>
</dbReference>
<dbReference type="InParanoid" id="D1C380"/>
<dbReference type="GO" id="GO:0003723">
    <property type="term" value="F:RNA binding"/>
    <property type="evidence" value="ECO:0007669"/>
    <property type="project" value="UniProtKB-KW"/>
</dbReference>
<gene>
    <name evidence="10" type="primary">tyrS</name>
    <name evidence="13" type="ordered locus">Sthe_1262</name>
</gene>
<comment type="catalytic activity">
    <reaction evidence="9 10">
        <text>tRNA(Tyr) + L-tyrosine + ATP = L-tyrosyl-tRNA(Tyr) + AMP + diphosphate + H(+)</text>
        <dbReference type="Rhea" id="RHEA:10220"/>
        <dbReference type="Rhea" id="RHEA-COMP:9706"/>
        <dbReference type="Rhea" id="RHEA-COMP:9707"/>
        <dbReference type="ChEBI" id="CHEBI:15378"/>
        <dbReference type="ChEBI" id="CHEBI:30616"/>
        <dbReference type="ChEBI" id="CHEBI:33019"/>
        <dbReference type="ChEBI" id="CHEBI:58315"/>
        <dbReference type="ChEBI" id="CHEBI:78442"/>
        <dbReference type="ChEBI" id="CHEBI:78536"/>
        <dbReference type="ChEBI" id="CHEBI:456215"/>
        <dbReference type="EC" id="6.1.1.1"/>
    </reaction>
</comment>
<evidence type="ECO:0000256" key="10">
    <source>
        <dbReference type="HAMAP-Rule" id="MF_02007"/>
    </source>
</evidence>
<dbReference type="GO" id="GO:0005524">
    <property type="term" value="F:ATP binding"/>
    <property type="evidence" value="ECO:0007669"/>
    <property type="project" value="UniProtKB-UniRule"/>
</dbReference>
<dbReference type="InterPro" id="IPR002307">
    <property type="entry name" value="Tyr-tRNA-ligase"/>
</dbReference>
<comment type="subcellular location">
    <subcellularLocation>
        <location evidence="10">Cytoplasm</location>
    </subcellularLocation>
</comment>
<evidence type="ECO:0000259" key="12">
    <source>
        <dbReference type="Pfam" id="PF22421"/>
    </source>
</evidence>
<dbReference type="InterPro" id="IPR036986">
    <property type="entry name" value="S4_RNA-bd_sf"/>
</dbReference>
<keyword evidence="5 10" id="KW-0067">ATP-binding</keyword>
<protein>
    <recommendedName>
        <fullName evidence="10">Tyrosine--tRNA ligase</fullName>
        <ecNumber evidence="10">6.1.1.1</ecNumber>
    </recommendedName>
    <alternativeName>
        <fullName evidence="10">Tyrosyl-tRNA synthetase</fullName>
        <shortName evidence="10">TyrRS</shortName>
    </alternativeName>
</protein>
<keyword evidence="3 10" id="KW-0436">Ligase</keyword>
<dbReference type="EC" id="6.1.1.1" evidence="10"/>
<feature type="domain" description="Tyrosine--tRNA ligase SYY-like C-terminal" evidence="12">
    <location>
        <begin position="332"/>
        <end position="387"/>
    </location>
</feature>
<dbReference type="InterPro" id="IPR002305">
    <property type="entry name" value="aa-tRNA-synth_Ic"/>
</dbReference>